<keyword evidence="6" id="KW-1185">Reference proteome</keyword>
<accession>A0ABV2XF34</accession>
<evidence type="ECO:0000259" key="3">
    <source>
        <dbReference type="Pfam" id="PF01113"/>
    </source>
</evidence>
<dbReference type="Pfam" id="PF01113">
    <property type="entry name" value="DapB_N"/>
    <property type="match status" value="1"/>
</dbReference>
<keyword evidence="2" id="KW-0560">Oxidoreductase</keyword>
<dbReference type="EMBL" id="JBEYBR010000059">
    <property type="protein sequence ID" value="MEU2124482.1"/>
    <property type="molecule type" value="Genomic_DNA"/>
</dbReference>
<dbReference type="SUPFAM" id="SSF51735">
    <property type="entry name" value="NAD(P)-binding Rossmann-fold domains"/>
    <property type="match status" value="1"/>
</dbReference>
<evidence type="ECO:0000313" key="5">
    <source>
        <dbReference type="EMBL" id="MEU2124482.1"/>
    </source>
</evidence>
<dbReference type="Pfam" id="PF19328">
    <property type="entry name" value="DAP_DH_C"/>
    <property type="match status" value="2"/>
</dbReference>
<reference evidence="5 6" key="1">
    <citation type="submission" date="2024-06" db="EMBL/GenBank/DDBJ databases">
        <title>The Natural Products Discovery Center: Release of the First 8490 Sequenced Strains for Exploring Actinobacteria Biosynthetic Diversity.</title>
        <authorList>
            <person name="Kalkreuter E."/>
            <person name="Kautsar S.A."/>
            <person name="Yang D."/>
            <person name="Bader C.D."/>
            <person name="Teijaro C.N."/>
            <person name="Fluegel L."/>
            <person name="Davis C.M."/>
            <person name="Simpson J.R."/>
            <person name="Lauterbach L."/>
            <person name="Steele A.D."/>
            <person name="Gui C."/>
            <person name="Meng S."/>
            <person name="Li G."/>
            <person name="Viehrig K."/>
            <person name="Ye F."/>
            <person name="Su P."/>
            <person name="Kiefer A.F."/>
            <person name="Nichols A."/>
            <person name="Cepeda A.J."/>
            <person name="Yan W."/>
            <person name="Fan B."/>
            <person name="Jiang Y."/>
            <person name="Adhikari A."/>
            <person name="Zheng C.-J."/>
            <person name="Schuster L."/>
            <person name="Cowan T.M."/>
            <person name="Smanski M.J."/>
            <person name="Chevrette M.G."/>
            <person name="De Carvalho L.P.S."/>
            <person name="Shen B."/>
        </authorList>
    </citation>
    <scope>NUCLEOTIDE SEQUENCE [LARGE SCALE GENOMIC DNA]</scope>
    <source>
        <strain evidence="5 6">NPDC019434</strain>
    </source>
</reference>
<evidence type="ECO:0000313" key="6">
    <source>
        <dbReference type="Proteomes" id="UP001550535"/>
    </source>
</evidence>
<dbReference type="InterPro" id="IPR000846">
    <property type="entry name" value="DapB_N"/>
</dbReference>
<proteinExistence type="predicted"/>
<dbReference type="RefSeq" id="WP_357992396.1">
    <property type="nucleotide sequence ID" value="NZ_JBEYBR010000059.1"/>
</dbReference>
<gene>
    <name evidence="5" type="ORF">ABZ507_21960</name>
</gene>
<feature type="domain" description="2,4-diaminopentanoate dehydrogenase C-terminal" evidence="4">
    <location>
        <begin position="137"/>
        <end position="254"/>
    </location>
</feature>
<dbReference type="InterPro" id="IPR036291">
    <property type="entry name" value="NAD(P)-bd_dom_sf"/>
</dbReference>
<comment type="caution">
    <text evidence="5">The sequence shown here is derived from an EMBL/GenBank/DDBJ whole genome shotgun (WGS) entry which is preliminary data.</text>
</comment>
<evidence type="ECO:0000256" key="2">
    <source>
        <dbReference type="ARBA" id="ARBA00023002"/>
    </source>
</evidence>
<protein>
    <submittedName>
        <fullName evidence="5">Dihydrodipicolinate reductase</fullName>
    </submittedName>
</protein>
<dbReference type="CDD" id="cd24146">
    <property type="entry name" value="nat-AmDH_N_like"/>
    <property type="match status" value="1"/>
</dbReference>
<dbReference type="InterPro" id="IPR045760">
    <property type="entry name" value="DAP_DH_C"/>
</dbReference>
<feature type="domain" description="Dihydrodipicolinate reductase N-terminal" evidence="3">
    <location>
        <begin position="8"/>
        <end position="94"/>
    </location>
</feature>
<feature type="domain" description="2,4-diaminopentanoate dehydrogenase C-terminal" evidence="4">
    <location>
        <begin position="307"/>
        <end position="347"/>
    </location>
</feature>
<evidence type="ECO:0000256" key="1">
    <source>
        <dbReference type="ARBA" id="ARBA00022857"/>
    </source>
</evidence>
<name>A0ABV2XF34_9NOCA</name>
<dbReference type="Gene3D" id="3.40.50.720">
    <property type="entry name" value="NAD(P)-binding Rossmann-like Domain"/>
    <property type="match status" value="1"/>
</dbReference>
<keyword evidence="1" id="KW-0521">NADP</keyword>
<sequence>MIRVIQWATGGVGRAAIEGILDHPELELAGAWVHSPDKDGIDLGELVGRPPIGVFATADADRLLATPADCVLYSPFVAHTETVRAILRSGKNVVTPLGWFHPRRAERQRYDELCRAAGVTLHGTGIHPGGITEKIPLVVSALSGQITAVRAEEFSDIRTYGAPEVVRDWMLFGATPEQAASSVMADVLAGGYSQSVWMIADALGIALDERLRVTHETAVATAPIESPIGPIAPGRVAAQRFRWQGTVRGAPVITAAVNWFMGTENLDPAWTFGPAGERYEVEIVGDPGATVTFTGMHAHSAAAGLARNPGIVATAMHCVNSIPYVVAAPPGVRTYLELPLVAGRAADALREAAADPGGARRIPPR</sequence>
<evidence type="ECO:0000259" key="4">
    <source>
        <dbReference type="Pfam" id="PF19328"/>
    </source>
</evidence>
<dbReference type="Proteomes" id="UP001550535">
    <property type="component" value="Unassembled WGS sequence"/>
</dbReference>
<organism evidence="5 6">
    <name type="scientific">Nocardia niwae</name>
    <dbReference type="NCBI Taxonomy" id="626084"/>
    <lineage>
        <taxon>Bacteria</taxon>
        <taxon>Bacillati</taxon>
        <taxon>Actinomycetota</taxon>
        <taxon>Actinomycetes</taxon>
        <taxon>Mycobacteriales</taxon>
        <taxon>Nocardiaceae</taxon>
        <taxon>Nocardia</taxon>
    </lineage>
</organism>